<evidence type="ECO:0000256" key="8">
    <source>
        <dbReference type="SAM" id="Phobius"/>
    </source>
</evidence>
<dbReference type="GO" id="GO:0046513">
    <property type="term" value="P:ceramide biosynthetic process"/>
    <property type="evidence" value="ECO:0007669"/>
    <property type="project" value="InterPro"/>
</dbReference>
<comment type="subcellular location">
    <subcellularLocation>
        <location evidence="1">Membrane</location>
        <topology evidence="1">Multi-pass membrane protein</topology>
    </subcellularLocation>
</comment>
<proteinExistence type="predicted"/>
<dbReference type="OrthoDB" id="537032at2759"/>
<evidence type="ECO:0000256" key="4">
    <source>
        <dbReference type="ARBA" id="ARBA00022692"/>
    </source>
</evidence>
<dbReference type="InterPro" id="IPR006634">
    <property type="entry name" value="TLC-dom"/>
</dbReference>
<evidence type="ECO:0000259" key="9">
    <source>
        <dbReference type="PROSITE" id="PS50922"/>
    </source>
</evidence>
<comment type="pathway">
    <text evidence="2">Lipid metabolism; sphingolipid metabolism.</text>
</comment>
<dbReference type="Proteomes" id="UP000308267">
    <property type="component" value="Unassembled WGS sequence"/>
</dbReference>
<dbReference type="GO" id="GO:0016020">
    <property type="term" value="C:membrane"/>
    <property type="evidence" value="ECO:0007669"/>
    <property type="project" value="UniProtKB-SubCell"/>
</dbReference>
<comment type="caution">
    <text evidence="10">The sequence shown here is derived from an EMBL/GenBank/DDBJ whole genome shotgun (WGS) entry which is preliminary data.</text>
</comment>
<dbReference type="EMBL" id="SJOL01009133">
    <property type="protein sequence ID" value="TGZ58789.1"/>
    <property type="molecule type" value="Genomic_DNA"/>
</dbReference>
<keyword evidence="5 8" id="KW-1133">Transmembrane helix</keyword>
<evidence type="ECO:0000256" key="7">
    <source>
        <dbReference type="PROSITE-ProRule" id="PRU00205"/>
    </source>
</evidence>
<dbReference type="AlphaFoldDB" id="A0A4S2LDV8"/>
<organism evidence="10 11">
    <name type="scientific">Opisthorchis felineus</name>
    <dbReference type="NCBI Taxonomy" id="147828"/>
    <lineage>
        <taxon>Eukaryota</taxon>
        <taxon>Metazoa</taxon>
        <taxon>Spiralia</taxon>
        <taxon>Lophotrochozoa</taxon>
        <taxon>Platyhelminthes</taxon>
        <taxon>Trematoda</taxon>
        <taxon>Digenea</taxon>
        <taxon>Opisthorchiida</taxon>
        <taxon>Opisthorchiata</taxon>
        <taxon>Opisthorchiidae</taxon>
        <taxon>Opisthorchis</taxon>
    </lineage>
</organism>
<feature type="transmembrane region" description="Helical" evidence="8">
    <location>
        <begin position="153"/>
        <end position="173"/>
    </location>
</feature>
<dbReference type="InterPro" id="IPR016439">
    <property type="entry name" value="Lag1/Lac1-like"/>
</dbReference>
<dbReference type="Pfam" id="PF03798">
    <property type="entry name" value="TRAM_LAG1_CLN8"/>
    <property type="match status" value="1"/>
</dbReference>
<evidence type="ECO:0000256" key="3">
    <source>
        <dbReference type="ARBA" id="ARBA00004991"/>
    </source>
</evidence>
<dbReference type="STRING" id="147828.A0A4S2LDV8"/>
<keyword evidence="11" id="KW-1185">Reference proteome</keyword>
<dbReference type="PANTHER" id="PTHR12560">
    <property type="entry name" value="LONGEVITY ASSURANCE FACTOR 1 LAG1"/>
    <property type="match status" value="1"/>
</dbReference>
<evidence type="ECO:0000313" key="10">
    <source>
        <dbReference type="EMBL" id="TGZ58789.1"/>
    </source>
</evidence>
<name>A0A4S2LDV8_OPIFE</name>
<evidence type="ECO:0000256" key="6">
    <source>
        <dbReference type="ARBA" id="ARBA00023136"/>
    </source>
</evidence>
<dbReference type="UniPathway" id="UPA00222"/>
<feature type="transmembrane region" description="Helical" evidence="8">
    <location>
        <begin position="180"/>
        <end position="199"/>
    </location>
</feature>
<dbReference type="PROSITE" id="PS50922">
    <property type="entry name" value="TLC"/>
    <property type="match status" value="1"/>
</dbReference>
<feature type="transmembrane region" description="Helical" evidence="8">
    <location>
        <begin position="105"/>
        <end position="123"/>
    </location>
</feature>
<feature type="domain" description="TLC" evidence="9">
    <location>
        <begin position="103"/>
        <end position="263"/>
    </location>
</feature>
<evidence type="ECO:0000313" key="11">
    <source>
        <dbReference type="Proteomes" id="UP000308267"/>
    </source>
</evidence>
<dbReference type="SMART" id="SM00724">
    <property type="entry name" value="TLC"/>
    <property type="match status" value="1"/>
</dbReference>
<dbReference type="GO" id="GO:0050291">
    <property type="term" value="F:sphingosine N-acyltransferase activity"/>
    <property type="evidence" value="ECO:0007669"/>
    <property type="project" value="InterPro"/>
</dbReference>
<evidence type="ECO:0000256" key="1">
    <source>
        <dbReference type="ARBA" id="ARBA00004141"/>
    </source>
</evidence>
<keyword evidence="4 7" id="KW-0812">Transmembrane</keyword>
<evidence type="ECO:0000256" key="5">
    <source>
        <dbReference type="ARBA" id="ARBA00022989"/>
    </source>
</evidence>
<keyword evidence="6 7" id="KW-0472">Membrane</keyword>
<sequence length="263" mass="30818">MCCAFVSCLTDKLTGNKVGAECLMDFWVLDRNITTRRTWLAVPYHWSNNHCGFEPSNVHSCRISLTSAMDGWMPKDCARIFPHLTARLGIPVKTTQRLLESSWKAFWFLVLWLCTFHTLILSGRTDFQYPLRMFKGVRFEVGYFDVPTPPDYYRVYLLQLGFYLHSLWSVLFVDVWRKDSAVLIVHHFMTLLLLQFSLVLRLHRIGALVVFLHDLNDVFLEIAKVNVYLQTRHGKKHPINVILANLFFTLFTMSWKICEWHPG</sequence>
<protein>
    <recommendedName>
        <fullName evidence="9">TLC domain-containing protein</fullName>
    </recommendedName>
</protein>
<accession>A0A4S2LDV8</accession>
<evidence type="ECO:0000256" key="2">
    <source>
        <dbReference type="ARBA" id="ARBA00004760"/>
    </source>
</evidence>
<gene>
    <name evidence="10" type="ORF">CRM22_009453</name>
</gene>
<comment type="pathway">
    <text evidence="3">Sphingolipid metabolism.</text>
</comment>
<dbReference type="PANTHER" id="PTHR12560:SF58">
    <property type="entry name" value="CERAMIDE SYNTHASE 1"/>
    <property type="match status" value="1"/>
</dbReference>
<reference evidence="10 11" key="1">
    <citation type="journal article" date="2019" name="BMC Genomics">
        <title>New insights from Opisthorchis felineus genome: update on genomics of the epidemiologically important liver flukes.</title>
        <authorList>
            <person name="Ershov N.I."/>
            <person name="Mordvinov V.A."/>
            <person name="Prokhortchouk E.B."/>
            <person name="Pakharukova M.Y."/>
            <person name="Gunbin K.V."/>
            <person name="Ustyantsev K."/>
            <person name="Genaev M.A."/>
            <person name="Blinov A.G."/>
            <person name="Mazur A."/>
            <person name="Boulygina E."/>
            <person name="Tsygankova S."/>
            <person name="Khrameeva E."/>
            <person name="Chekanov N."/>
            <person name="Fan G."/>
            <person name="Xiao A."/>
            <person name="Zhang H."/>
            <person name="Xu X."/>
            <person name="Yang H."/>
            <person name="Solovyev V."/>
            <person name="Lee S.M."/>
            <person name="Liu X."/>
            <person name="Afonnikov D.A."/>
            <person name="Skryabin K.G."/>
        </authorList>
    </citation>
    <scope>NUCLEOTIDE SEQUENCE [LARGE SCALE GENOMIC DNA]</scope>
    <source>
        <strain evidence="10">AK-0245</strain>
        <tissue evidence="10">Whole organism</tissue>
    </source>
</reference>